<evidence type="ECO:0000259" key="2">
    <source>
        <dbReference type="Pfam" id="PF22725"/>
    </source>
</evidence>
<dbReference type="SUPFAM" id="SSF55347">
    <property type="entry name" value="Glyceraldehyde-3-phosphate dehydrogenase-like, C-terminal domain"/>
    <property type="match status" value="1"/>
</dbReference>
<dbReference type="AlphaFoldDB" id="A0A381T108"/>
<name>A0A381T108_9ZZZZ</name>
<reference evidence="3" key="1">
    <citation type="submission" date="2018-05" db="EMBL/GenBank/DDBJ databases">
        <authorList>
            <person name="Lanie J.A."/>
            <person name="Ng W.-L."/>
            <person name="Kazmierczak K.M."/>
            <person name="Andrzejewski T.M."/>
            <person name="Davidsen T.M."/>
            <person name="Wayne K.J."/>
            <person name="Tettelin H."/>
            <person name="Glass J.I."/>
            <person name="Rusch D."/>
            <person name="Podicherti R."/>
            <person name="Tsui H.-C.T."/>
            <person name="Winkler M.E."/>
        </authorList>
    </citation>
    <scope>NUCLEOTIDE SEQUENCE</scope>
</reference>
<accession>A0A381T108</accession>
<evidence type="ECO:0008006" key="4">
    <source>
        <dbReference type="Google" id="ProtNLM"/>
    </source>
</evidence>
<dbReference type="SUPFAM" id="SSF51735">
    <property type="entry name" value="NAD(P)-binding Rossmann-fold domains"/>
    <property type="match status" value="1"/>
</dbReference>
<dbReference type="InterPro" id="IPR000683">
    <property type="entry name" value="Gfo/Idh/MocA-like_OxRdtase_N"/>
</dbReference>
<dbReference type="GO" id="GO:0000166">
    <property type="term" value="F:nucleotide binding"/>
    <property type="evidence" value="ECO:0007669"/>
    <property type="project" value="InterPro"/>
</dbReference>
<feature type="domain" description="Gfo/Idh/MocA-like oxidoreductase N-terminal" evidence="1">
    <location>
        <begin position="7"/>
        <end position="124"/>
    </location>
</feature>
<proteinExistence type="predicted"/>
<dbReference type="Pfam" id="PF01408">
    <property type="entry name" value="GFO_IDH_MocA"/>
    <property type="match status" value="1"/>
</dbReference>
<dbReference type="Pfam" id="PF22725">
    <property type="entry name" value="GFO_IDH_MocA_C3"/>
    <property type="match status" value="1"/>
</dbReference>
<dbReference type="Gene3D" id="3.30.360.10">
    <property type="entry name" value="Dihydrodipicolinate Reductase, domain 2"/>
    <property type="match status" value="1"/>
</dbReference>
<organism evidence="3">
    <name type="scientific">marine metagenome</name>
    <dbReference type="NCBI Taxonomy" id="408172"/>
    <lineage>
        <taxon>unclassified sequences</taxon>
        <taxon>metagenomes</taxon>
        <taxon>ecological metagenomes</taxon>
    </lineage>
</organism>
<dbReference type="PANTHER" id="PTHR43708">
    <property type="entry name" value="CONSERVED EXPRESSED OXIDOREDUCTASE (EUROFUNG)"/>
    <property type="match status" value="1"/>
</dbReference>
<evidence type="ECO:0000259" key="1">
    <source>
        <dbReference type="Pfam" id="PF01408"/>
    </source>
</evidence>
<feature type="domain" description="GFO/IDH/MocA-like oxidoreductase" evidence="2">
    <location>
        <begin position="135"/>
        <end position="266"/>
    </location>
</feature>
<sequence>MIGGGQGAFIGAVHRIASRIDDRYELLAGCLSSTADRAHSSAKDIGLNPDRSYEDFKIMAERESSREDGIEVVSIVTPNHMHASPAIEFLKKGVHVICDKPMTATMDEALKLNEVVNNSKAHFFLTHNYSGYPVVREMRRLVHDGIIGKVRVVKGSYLQGWLANKEEDNGLKQAEWRTDPQRSGVAGAVGDIGSPTMHLLEFVSGHRLESVSADLSIFVKGRKLDDDASILIRMNNDIKGSLWISQVAVGEENNLKISLYGEKGALHWAQENPNYAKLSRHGDLDQIITRGGPIHKDSSMATVRIPPGHPEGYLEGFAQIYSDAADVITGSDKAPQLLEILPNVHDGLHIMKFINAAVESSNNNSKWININ</sequence>
<dbReference type="EMBL" id="UINC01003809">
    <property type="protein sequence ID" value="SVA09419.1"/>
    <property type="molecule type" value="Genomic_DNA"/>
</dbReference>
<protein>
    <recommendedName>
        <fullName evidence="4">Gfo/Idh/MocA-like oxidoreductase N-terminal domain-containing protein</fullName>
    </recommendedName>
</protein>
<dbReference type="InterPro" id="IPR051317">
    <property type="entry name" value="Gfo/Idh/MocA_oxidoreduct"/>
</dbReference>
<dbReference type="PANTHER" id="PTHR43708:SF3">
    <property type="entry name" value="OXIDOREDUCTASE"/>
    <property type="match status" value="1"/>
</dbReference>
<dbReference type="InterPro" id="IPR036291">
    <property type="entry name" value="NAD(P)-bd_dom_sf"/>
</dbReference>
<gene>
    <name evidence="3" type="ORF">METZ01_LOCUS62273</name>
</gene>
<dbReference type="Gene3D" id="3.40.50.720">
    <property type="entry name" value="NAD(P)-binding Rossmann-like Domain"/>
    <property type="match status" value="1"/>
</dbReference>
<dbReference type="InterPro" id="IPR055170">
    <property type="entry name" value="GFO_IDH_MocA-like_dom"/>
</dbReference>
<evidence type="ECO:0000313" key="3">
    <source>
        <dbReference type="EMBL" id="SVA09419.1"/>
    </source>
</evidence>